<proteinExistence type="predicted"/>
<name>A0A6M1SS45_9BACT</name>
<keyword evidence="1" id="KW-0732">Signal</keyword>
<feature type="chain" id="PRO_5027048195" evidence="1">
    <location>
        <begin position="23"/>
        <end position="70"/>
    </location>
</feature>
<comment type="caution">
    <text evidence="2">The sequence shown here is derived from an EMBL/GenBank/DDBJ whole genome shotgun (WGS) entry which is preliminary data.</text>
</comment>
<dbReference type="RefSeq" id="WP_165137996.1">
    <property type="nucleotide sequence ID" value="NZ_JAALLT010000001.1"/>
</dbReference>
<evidence type="ECO:0000313" key="2">
    <source>
        <dbReference type="EMBL" id="NGP75006.1"/>
    </source>
</evidence>
<evidence type="ECO:0000313" key="3">
    <source>
        <dbReference type="Proteomes" id="UP000473278"/>
    </source>
</evidence>
<sequence length="70" mass="7190">MGKIKTAFAVAALLLASACGNAETNNSSPEDSETQIVAETDSMATDLSAAGDSVEQKINELQSSLDSLNN</sequence>
<keyword evidence="3" id="KW-1185">Reference proteome</keyword>
<accession>A0A6M1SS45</accession>
<gene>
    <name evidence="2" type="ORF">G3570_00055</name>
</gene>
<organism evidence="2 3">
    <name type="scientific">Halalkalibaculum roseum</name>
    <dbReference type="NCBI Taxonomy" id="2709311"/>
    <lineage>
        <taxon>Bacteria</taxon>
        <taxon>Pseudomonadati</taxon>
        <taxon>Balneolota</taxon>
        <taxon>Balneolia</taxon>
        <taxon>Balneolales</taxon>
        <taxon>Balneolaceae</taxon>
        <taxon>Halalkalibaculum</taxon>
    </lineage>
</organism>
<protein>
    <submittedName>
        <fullName evidence="2">Uncharacterized protein</fullName>
    </submittedName>
</protein>
<evidence type="ECO:0000256" key="1">
    <source>
        <dbReference type="SAM" id="SignalP"/>
    </source>
</evidence>
<dbReference type="Proteomes" id="UP000473278">
    <property type="component" value="Unassembled WGS sequence"/>
</dbReference>
<reference evidence="2 3" key="1">
    <citation type="submission" date="2020-02" db="EMBL/GenBank/DDBJ databases">
        <title>Balneolaceae bacterium YR4-1, complete genome.</title>
        <authorList>
            <person name="Li Y."/>
            <person name="Wu S."/>
        </authorList>
    </citation>
    <scope>NUCLEOTIDE SEQUENCE [LARGE SCALE GENOMIC DNA]</scope>
    <source>
        <strain evidence="2 3">YR4-1</strain>
    </source>
</reference>
<feature type="signal peptide" evidence="1">
    <location>
        <begin position="1"/>
        <end position="22"/>
    </location>
</feature>
<dbReference type="EMBL" id="JAALLT010000001">
    <property type="protein sequence ID" value="NGP75006.1"/>
    <property type="molecule type" value="Genomic_DNA"/>
</dbReference>
<dbReference type="AlphaFoldDB" id="A0A6M1SS45"/>
<dbReference type="PROSITE" id="PS51257">
    <property type="entry name" value="PROKAR_LIPOPROTEIN"/>
    <property type="match status" value="1"/>
</dbReference>